<dbReference type="PANTHER" id="PTHR13523:SF2">
    <property type="entry name" value="COILED-COIL-HELIX-COILED-COIL-HELIX DOMAIN CONTAINING 2, ISOFORM A-RELATED"/>
    <property type="match status" value="1"/>
</dbReference>
<evidence type="ECO:0000313" key="4">
    <source>
        <dbReference type="EMBL" id="KAK2153732.1"/>
    </source>
</evidence>
<gene>
    <name evidence="4" type="ORF">LSH36_288g04040</name>
</gene>
<dbReference type="Pfam" id="PF06747">
    <property type="entry name" value="CHCH"/>
    <property type="match status" value="1"/>
</dbReference>
<evidence type="ECO:0000256" key="1">
    <source>
        <dbReference type="ARBA" id="ARBA00023157"/>
    </source>
</evidence>
<dbReference type="EMBL" id="JAODUP010000288">
    <property type="protein sequence ID" value="KAK2153732.1"/>
    <property type="molecule type" value="Genomic_DNA"/>
</dbReference>
<feature type="domain" description="CHCH" evidence="3">
    <location>
        <begin position="201"/>
        <end position="234"/>
    </location>
</feature>
<feature type="region of interest" description="Disordered" evidence="2">
    <location>
        <begin position="170"/>
        <end position="192"/>
    </location>
</feature>
<sequence length="237" mass="25951">MQKFQERITNENPDFKGFVDLDVICEFIKDLAKDDKKVAKSNSYKQGSAIVIEVEKDVTKGMLEYFLNNVIPIFGGFLTSFQNSGPTIHIVYDNICQTLIKVMRRSASPSRAPARMAPPPPRAAAHPPATVPPQQMMQPQQRQPGMFAQMATTAAGVAVGSAVGHTIGHALTSGGSDATQEAAAPATQQQPFQQEVKTMPCELELTQFIECSQGQADISVCQGFNDALKECRMRYRK</sequence>
<dbReference type="GO" id="GO:0007005">
    <property type="term" value="P:mitochondrion organization"/>
    <property type="evidence" value="ECO:0007669"/>
    <property type="project" value="InterPro"/>
</dbReference>
<dbReference type="Proteomes" id="UP001208570">
    <property type="component" value="Unassembled WGS sequence"/>
</dbReference>
<feature type="region of interest" description="Disordered" evidence="2">
    <location>
        <begin position="107"/>
        <end position="139"/>
    </location>
</feature>
<accession>A0AAD9JIR0</accession>
<dbReference type="GO" id="GO:0005739">
    <property type="term" value="C:mitochondrion"/>
    <property type="evidence" value="ECO:0007669"/>
    <property type="project" value="TreeGrafter"/>
</dbReference>
<dbReference type="PANTHER" id="PTHR13523">
    <property type="entry name" value="COILED-COIL-HELIX-COILED-COIL-HELIX DOMAIN CONTAINING 2/NUR77"/>
    <property type="match status" value="1"/>
</dbReference>
<dbReference type="AlphaFoldDB" id="A0AAD9JIR0"/>
<dbReference type="InterPro" id="IPR010625">
    <property type="entry name" value="CHCH"/>
</dbReference>
<evidence type="ECO:0000256" key="2">
    <source>
        <dbReference type="SAM" id="MobiDB-lite"/>
    </source>
</evidence>
<keyword evidence="1" id="KW-1015">Disulfide bond</keyword>
<feature type="compositionally biased region" description="Low complexity" evidence="2">
    <location>
        <begin position="123"/>
        <end position="139"/>
    </location>
</feature>
<dbReference type="GO" id="GO:0005634">
    <property type="term" value="C:nucleus"/>
    <property type="evidence" value="ECO:0007669"/>
    <property type="project" value="TreeGrafter"/>
</dbReference>
<feature type="compositionally biased region" description="Low complexity" evidence="2">
    <location>
        <begin position="178"/>
        <end position="192"/>
    </location>
</feature>
<proteinExistence type="predicted"/>
<protein>
    <recommendedName>
        <fullName evidence="3">CHCH domain-containing protein</fullName>
    </recommendedName>
</protein>
<comment type="caution">
    <text evidence="4">The sequence shown here is derived from an EMBL/GenBank/DDBJ whole genome shotgun (WGS) entry which is preliminary data.</text>
</comment>
<dbReference type="InterPro" id="IPR055304">
    <property type="entry name" value="CHCHD2/10-like"/>
</dbReference>
<evidence type="ECO:0000313" key="5">
    <source>
        <dbReference type="Proteomes" id="UP001208570"/>
    </source>
</evidence>
<keyword evidence="5" id="KW-1185">Reference proteome</keyword>
<organism evidence="4 5">
    <name type="scientific">Paralvinella palmiformis</name>
    <dbReference type="NCBI Taxonomy" id="53620"/>
    <lineage>
        <taxon>Eukaryota</taxon>
        <taxon>Metazoa</taxon>
        <taxon>Spiralia</taxon>
        <taxon>Lophotrochozoa</taxon>
        <taxon>Annelida</taxon>
        <taxon>Polychaeta</taxon>
        <taxon>Sedentaria</taxon>
        <taxon>Canalipalpata</taxon>
        <taxon>Terebellida</taxon>
        <taxon>Terebelliformia</taxon>
        <taxon>Alvinellidae</taxon>
        <taxon>Paralvinella</taxon>
    </lineage>
</organism>
<evidence type="ECO:0000259" key="3">
    <source>
        <dbReference type="Pfam" id="PF06747"/>
    </source>
</evidence>
<name>A0AAD9JIR0_9ANNE</name>
<reference evidence="4" key="1">
    <citation type="journal article" date="2023" name="Mol. Biol. Evol.">
        <title>Third-Generation Sequencing Reveals the Adaptive Role of the Epigenome in Three Deep-Sea Polychaetes.</title>
        <authorList>
            <person name="Perez M."/>
            <person name="Aroh O."/>
            <person name="Sun Y."/>
            <person name="Lan Y."/>
            <person name="Juniper S.K."/>
            <person name="Young C.R."/>
            <person name="Angers B."/>
            <person name="Qian P.Y."/>
        </authorList>
    </citation>
    <scope>NUCLEOTIDE SEQUENCE</scope>
    <source>
        <strain evidence="4">P08H-3</strain>
    </source>
</reference>